<keyword evidence="3" id="KW-1005">Bacterial flagellum biogenesis</keyword>
<keyword evidence="6" id="KW-0969">Cilium</keyword>
<evidence type="ECO:0000256" key="5">
    <source>
        <dbReference type="ARBA" id="ARBA00093797"/>
    </source>
</evidence>
<gene>
    <name evidence="6" type="ORF">V0R50_00555</name>
</gene>
<evidence type="ECO:0000256" key="3">
    <source>
        <dbReference type="ARBA" id="ARBA00022795"/>
    </source>
</evidence>
<dbReference type="Gene3D" id="1.20.58.380">
    <property type="entry name" value="Flagellar protein flit"/>
    <property type="match status" value="1"/>
</dbReference>
<evidence type="ECO:0000313" key="6">
    <source>
        <dbReference type="EMBL" id="MEE1931692.1"/>
    </source>
</evidence>
<reference evidence="6 7" key="1">
    <citation type="submission" date="2024-01" db="EMBL/GenBank/DDBJ databases">
        <title>Unpublished Manusciprt.</title>
        <authorList>
            <person name="Duman M."/>
            <person name="Valdes E.G."/>
            <person name="Ajmi N."/>
            <person name="Altun S."/>
            <person name="Saticioglu I.B."/>
        </authorList>
    </citation>
    <scope>NUCLEOTIDE SEQUENCE [LARGE SCALE GENOMIC DNA]</scope>
    <source>
        <strain evidence="6 7">148P</strain>
    </source>
</reference>
<name>A0ABU7HJI6_9PSED</name>
<accession>A0ABU7HJI6</accession>
<keyword evidence="7" id="KW-1185">Reference proteome</keyword>
<evidence type="ECO:0000256" key="2">
    <source>
        <dbReference type="ARBA" id="ARBA00022490"/>
    </source>
</evidence>
<evidence type="ECO:0000256" key="4">
    <source>
        <dbReference type="ARBA" id="ARBA00023186"/>
    </source>
</evidence>
<comment type="caution">
    <text evidence="6">The sequence shown here is derived from an EMBL/GenBank/DDBJ whole genome shotgun (WGS) entry which is preliminary data.</text>
</comment>
<dbReference type="Proteomes" id="UP001335100">
    <property type="component" value="Unassembled WGS sequence"/>
</dbReference>
<dbReference type="RefSeq" id="WP_330072677.1">
    <property type="nucleotide sequence ID" value="NZ_JAZDQJ010000001.1"/>
</dbReference>
<keyword evidence="4" id="KW-0143">Chaperone</keyword>
<keyword evidence="2" id="KW-0963">Cytoplasm</keyword>
<proteinExistence type="predicted"/>
<organism evidence="6 7">
    <name type="scientific">Pseudomonas ulcerans</name>
    <dbReference type="NCBI Taxonomy" id="3115852"/>
    <lineage>
        <taxon>Bacteria</taxon>
        <taxon>Pseudomonadati</taxon>
        <taxon>Pseudomonadota</taxon>
        <taxon>Gammaproteobacteria</taxon>
        <taxon>Pseudomonadales</taxon>
        <taxon>Pseudomonadaceae</taxon>
        <taxon>Pseudomonas</taxon>
    </lineage>
</organism>
<dbReference type="InterPro" id="IPR008622">
    <property type="entry name" value="FliT"/>
</dbReference>
<comment type="subcellular location">
    <subcellularLocation>
        <location evidence="1">Cytoplasm</location>
        <location evidence="1">Cytosol</location>
    </subcellularLocation>
</comment>
<evidence type="ECO:0000313" key="7">
    <source>
        <dbReference type="Proteomes" id="UP001335100"/>
    </source>
</evidence>
<dbReference type="EMBL" id="JAZDQJ010000001">
    <property type="protein sequence ID" value="MEE1931692.1"/>
    <property type="molecule type" value="Genomic_DNA"/>
</dbReference>
<sequence length="121" mass="13717">MLQAQVIAAYERLLEQSRRMLECAENADWEGIFAIKSQGLLDAASLQRAESHVELDEAGQLRKHDLIVEILELDSRVTSHLHARQNHLGQLMQVTRNKGELNNAYRVLGGQVIAMNQRLCQ</sequence>
<evidence type="ECO:0000256" key="1">
    <source>
        <dbReference type="ARBA" id="ARBA00004514"/>
    </source>
</evidence>
<protein>
    <recommendedName>
        <fullName evidence="5">Flagellar protein FliT</fullName>
    </recommendedName>
</protein>
<dbReference type="Pfam" id="PF05400">
    <property type="entry name" value="FliT"/>
    <property type="match status" value="1"/>
</dbReference>
<keyword evidence="6" id="KW-0966">Cell projection</keyword>
<keyword evidence="6" id="KW-0282">Flagellum</keyword>